<dbReference type="InterPro" id="IPR036291">
    <property type="entry name" value="NAD(P)-bd_dom_sf"/>
</dbReference>
<name>A0A2S9Q3T9_9HYPH</name>
<evidence type="ECO:0000313" key="2">
    <source>
        <dbReference type="EMBL" id="PRH84027.1"/>
    </source>
</evidence>
<dbReference type="CDD" id="cd05271">
    <property type="entry name" value="NDUFA9_like_SDR_a"/>
    <property type="match status" value="1"/>
</dbReference>
<gene>
    <name evidence="2" type="ORF">C5L14_29455</name>
</gene>
<dbReference type="PANTHER" id="PTHR12126:SF11">
    <property type="entry name" value="NADH DEHYDROGENASE [UBIQUINONE] 1 ALPHA SUBCOMPLEX SUBUNIT 9, MITOCHONDRIAL"/>
    <property type="match status" value="1"/>
</dbReference>
<evidence type="ECO:0000259" key="1">
    <source>
        <dbReference type="Pfam" id="PF13460"/>
    </source>
</evidence>
<comment type="caution">
    <text evidence="2">The sequence shown here is derived from an EMBL/GenBank/DDBJ whole genome shotgun (WGS) entry which is preliminary data.</text>
</comment>
<dbReference type="AlphaFoldDB" id="A0A2S9Q3T9"/>
<dbReference type="Gene3D" id="3.40.50.720">
    <property type="entry name" value="NAD(P)-binding Rossmann-like Domain"/>
    <property type="match status" value="1"/>
</dbReference>
<proteinExistence type="predicted"/>
<keyword evidence="3" id="KW-1185">Reference proteome</keyword>
<dbReference type="PANTHER" id="PTHR12126">
    <property type="entry name" value="NADH-UBIQUINONE OXIDOREDUCTASE 39 KDA SUBUNIT-RELATED"/>
    <property type="match status" value="1"/>
</dbReference>
<sequence>MGASISSSDSRPPQGIVAVFGGSGFLGRRIVEHLLSSGVAVRSASRHSQRAGDAEKGQAHASSFTHVEADMRDEAQVARAVAGARAVINAVSLYSEHGDTTFERVHVVAASQLAKAARQAGAERYIHISGIGSDSRSRSKYIRARGQGEEAVGAAFTGATFVRPAVMIGKDDALLSTIARLARTLPAYPLFGHGETRLQPAFVEDVAEAVARLTIGEARIKAGPFEFAGPGVYTYRNLVLEVARLLGVQIRLVPIPFPAWYALAALCEFVPGAPLTRSQVELMQIDNVADAGRPGFDDLGIESHSLDQVIRAILEKS</sequence>
<dbReference type="SUPFAM" id="SSF51735">
    <property type="entry name" value="NAD(P)-binding Rossmann-fold domains"/>
    <property type="match status" value="1"/>
</dbReference>
<dbReference type="Proteomes" id="UP000237682">
    <property type="component" value="Unassembled WGS sequence"/>
</dbReference>
<evidence type="ECO:0000313" key="3">
    <source>
        <dbReference type="Proteomes" id="UP000237682"/>
    </source>
</evidence>
<protein>
    <submittedName>
        <fullName evidence="2">Epimerase</fullName>
    </submittedName>
</protein>
<organism evidence="2 3">
    <name type="scientific">Labrys okinawensis</name>
    <dbReference type="NCBI Taxonomy" id="346911"/>
    <lineage>
        <taxon>Bacteria</taxon>
        <taxon>Pseudomonadati</taxon>
        <taxon>Pseudomonadota</taxon>
        <taxon>Alphaproteobacteria</taxon>
        <taxon>Hyphomicrobiales</taxon>
        <taxon>Xanthobacteraceae</taxon>
        <taxon>Labrys</taxon>
    </lineage>
</organism>
<accession>A0A2S9Q3T9</accession>
<dbReference type="InterPro" id="IPR051207">
    <property type="entry name" value="ComplexI_NDUFA9_subunit"/>
</dbReference>
<feature type="domain" description="NAD(P)-binding" evidence="1">
    <location>
        <begin position="21"/>
        <end position="167"/>
    </location>
</feature>
<reference evidence="2 3" key="1">
    <citation type="submission" date="2018-02" db="EMBL/GenBank/DDBJ databases">
        <title>Whole genome sequencing of endophytic bacterium.</title>
        <authorList>
            <person name="Eedara R."/>
            <person name="Podile A.R."/>
        </authorList>
    </citation>
    <scope>NUCLEOTIDE SEQUENCE [LARGE SCALE GENOMIC DNA]</scope>
    <source>
        <strain evidence="2 3">RP1T</strain>
    </source>
</reference>
<dbReference type="GO" id="GO:0044877">
    <property type="term" value="F:protein-containing complex binding"/>
    <property type="evidence" value="ECO:0007669"/>
    <property type="project" value="TreeGrafter"/>
</dbReference>
<dbReference type="InterPro" id="IPR016040">
    <property type="entry name" value="NAD(P)-bd_dom"/>
</dbReference>
<dbReference type="Pfam" id="PF13460">
    <property type="entry name" value="NAD_binding_10"/>
    <property type="match status" value="1"/>
</dbReference>
<dbReference type="OrthoDB" id="9776313at2"/>
<dbReference type="EMBL" id="PUEJ01000017">
    <property type="protein sequence ID" value="PRH84027.1"/>
    <property type="molecule type" value="Genomic_DNA"/>
</dbReference>